<proteinExistence type="predicted"/>
<dbReference type="Proteomes" id="UP001500567">
    <property type="component" value="Unassembled WGS sequence"/>
</dbReference>
<dbReference type="SUPFAM" id="SSF63829">
    <property type="entry name" value="Calcium-dependent phosphotriesterase"/>
    <property type="match status" value="1"/>
</dbReference>
<organism evidence="1 2">
    <name type="scientific">Hymenobacter fastidiosus</name>
    <dbReference type="NCBI Taxonomy" id="486264"/>
    <lineage>
        <taxon>Bacteria</taxon>
        <taxon>Pseudomonadati</taxon>
        <taxon>Bacteroidota</taxon>
        <taxon>Cytophagia</taxon>
        <taxon>Cytophagales</taxon>
        <taxon>Hymenobacteraceae</taxon>
        <taxon>Hymenobacter</taxon>
    </lineage>
</organism>
<sequence length="466" mass="47385">MAAARAVGSRSGKLAVVAALVLFTRESALAQAPAWRWVAQSKESGAAVVQQVVADAAGNGYITGQFSKQIHFGALALQSLGSSDVFIAKVGADGRWLWALAAGGAEADKAGGLVVDGAGTVTVAGSFTGTAHFGNFTQQSQGGQDGFVAVISASGEWRTVTTAGGNDQDQITALTLDAQQNVFVGGRFRGQATFGPSTLRSTADADAFVAKIDAYGQWQWARQTYGTEQTILTSLSVDGEGELYAAGYFAGNTRFGTTRLTSAGTHDAFVAKMGSTGTWQWATSGGGTSTDYVKGLAVSAEGNVFITGSFSGQATFGPTALASQGSDDAYVAQLDARGKWQWVAPIAGSALEDGTAICLGSGGSIFVAGRFSQGARYGATTLTSQGRTDAFVAQLSQTGQWLGFLTAGSTAPDELTAIGTGPHGEVYVGGIVGAATRFGALPAGATAPQVFIGRVAFPAYVAAGHQ</sequence>
<evidence type="ECO:0008006" key="3">
    <source>
        <dbReference type="Google" id="ProtNLM"/>
    </source>
</evidence>
<evidence type="ECO:0000313" key="2">
    <source>
        <dbReference type="Proteomes" id="UP001500567"/>
    </source>
</evidence>
<accession>A0ABP7SH00</accession>
<dbReference type="PANTHER" id="PTHR35580">
    <property type="entry name" value="CELL SURFACE GLYCOPROTEIN (S-LAYER PROTEIN)-LIKE PROTEIN"/>
    <property type="match status" value="1"/>
</dbReference>
<gene>
    <name evidence="1" type="ORF">GCM10022408_25050</name>
</gene>
<name>A0ABP7SH00_9BACT</name>
<evidence type="ECO:0000313" key="1">
    <source>
        <dbReference type="EMBL" id="GAA4011556.1"/>
    </source>
</evidence>
<comment type="caution">
    <text evidence="1">The sequence shown here is derived from an EMBL/GenBank/DDBJ whole genome shotgun (WGS) entry which is preliminary data.</text>
</comment>
<dbReference type="Gene3D" id="2.80.10.50">
    <property type="match status" value="1"/>
</dbReference>
<dbReference type="InterPro" id="IPR052918">
    <property type="entry name" value="Motility_Chemotaxis_Reg"/>
</dbReference>
<protein>
    <recommendedName>
        <fullName evidence="3">SBBP repeat-containing protein</fullName>
    </recommendedName>
</protein>
<dbReference type="EMBL" id="BAABDJ010000027">
    <property type="protein sequence ID" value="GAA4011556.1"/>
    <property type="molecule type" value="Genomic_DNA"/>
</dbReference>
<reference evidence="2" key="1">
    <citation type="journal article" date="2019" name="Int. J. Syst. Evol. Microbiol.">
        <title>The Global Catalogue of Microorganisms (GCM) 10K type strain sequencing project: providing services to taxonomists for standard genome sequencing and annotation.</title>
        <authorList>
            <consortium name="The Broad Institute Genomics Platform"/>
            <consortium name="The Broad Institute Genome Sequencing Center for Infectious Disease"/>
            <person name="Wu L."/>
            <person name="Ma J."/>
        </authorList>
    </citation>
    <scope>NUCLEOTIDE SEQUENCE [LARGE SCALE GENOMIC DNA]</scope>
    <source>
        <strain evidence="2">JCM 17224</strain>
    </source>
</reference>
<dbReference type="PANTHER" id="PTHR35580:SF1">
    <property type="entry name" value="PHYTASE-LIKE DOMAIN-CONTAINING PROTEIN"/>
    <property type="match status" value="1"/>
</dbReference>
<keyword evidence="2" id="KW-1185">Reference proteome</keyword>